<dbReference type="InterPro" id="IPR052613">
    <property type="entry name" value="LicD_transferase"/>
</dbReference>
<dbReference type="EMBL" id="MT418680">
    <property type="protein sequence ID" value="QKF93465.1"/>
    <property type="molecule type" value="Genomic_DNA"/>
</dbReference>
<organism evidence="2 3">
    <name type="scientific">Fadolivirus FV1/VV64</name>
    <dbReference type="NCBI Taxonomy" id="3070911"/>
    <lineage>
        <taxon>Viruses</taxon>
        <taxon>Varidnaviria</taxon>
        <taxon>Bamfordvirae</taxon>
        <taxon>Nucleocytoviricota</taxon>
        <taxon>Megaviricetes</taxon>
        <taxon>Imitervirales</taxon>
        <taxon>Mimiviridae</taxon>
        <taxon>Klosneuvirinae</taxon>
        <taxon>Fadolivirus</taxon>
        <taxon>Fadolivirus algeromassiliense</taxon>
    </lineage>
</organism>
<keyword evidence="3" id="KW-1185">Reference proteome</keyword>
<dbReference type="GO" id="GO:0009100">
    <property type="term" value="P:glycoprotein metabolic process"/>
    <property type="evidence" value="ECO:0007669"/>
    <property type="project" value="UniProtKB-ARBA"/>
</dbReference>
<dbReference type="Pfam" id="PF04991">
    <property type="entry name" value="LicD"/>
    <property type="match status" value="1"/>
</dbReference>
<proteinExistence type="predicted"/>
<evidence type="ECO:0000313" key="3">
    <source>
        <dbReference type="Proteomes" id="UP001162001"/>
    </source>
</evidence>
<feature type="domain" description="LicD/FKTN/FKRP nucleotidyltransferase" evidence="1">
    <location>
        <begin position="34"/>
        <end position="76"/>
    </location>
</feature>
<dbReference type="Proteomes" id="UP001162001">
    <property type="component" value="Segment"/>
</dbReference>
<evidence type="ECO:0000259" key="1">
    <source>
        <dbReference type="Pfam" id="PF04991"/>
    </source>
</evidence>
<dbReference type="InterPro" id="IPR007074">
    <property type="entry name" value="LicD/FKTN/FKRP_NTP_transf"/>
</dbReference>
<protein>
    <submittedName>
        <fullName evidence="2">LicD family protein</fullName>
    </submittedName>
</protein>
<reference evidence="2 3" key="1">
    <citation type="submission" date="2020-04" db="EMBL/GenBank/DDBJ databases">
        <title>Advantages and limits of metagenomic assembly and binning of a giant virus.</title>
        <authorList>
            <person name="Schulz F."/>
            <person name="Andreani J."/>
            <person name="Francis R."/>
            <person name="Boudjemaa H."/>
            <person name="Bou Khalil J.Y."/>
            <person name="Lee J."/>
            <person name="La Scola B."/>
            <person name="Woyke T."/>
        </authorList>
    </citation>
    <scope>NUCLEOTIDE SEQUENCE [LARGE SCALE GENOMIC DNA]</scope>
    <source>
        <strain evidence="2 3">FV1/VV64</strain>
    </source>
</reference>
<sequence length="195" mass="22965">MILLSLIYFEFDYKDQTKPALLILLKEGHNYLKKIKVPHWIDFGTLLGSFREGKVIEYDNDVDFGFPIEYADVVLNNKHLLPKYIEFYDTSKKHGYPKFGIMHKTLGGNCDFYSYSRLQNGKLRYNLDPGYKSILDGRDIPYDFIYPLRDCKINNISVKCPNKTEQYLRHRYGYIGYNGIKDKQTGWYIPSSLKN</sequence>
<name>A0A7D3QTP0_9VIRU</name>
<accession>A0A7D3QTP0</accession>
<gene>
    <name evidence="2" type="ORF">Fadolivirus_1_7</name>
</gene>
<evidence type="ECO:0000313" key="2">
    <source>
        <dbReference type="EMBL" id="QKF93465.1"/>
    </source>
</evidence>
<dbReference type="PANTHER" id="PTHR13627">
    <property type="entry name" value="FUKUTIN RELATED PROTEIN"/>
    <property type="match status" value="1"/>
</dbReference>
<dbReference type="PANTHER" id="PTHR13627:SF31">
    <property type="entry name" value="RIBITOL 5-PHOSPHATE TRANSFERASE FKRP"/>
    <property type="match status" value="1"/>
</dbReference>